<dbReference type="EMBL" id="JBHSLU010000161">
    <property type="protein sequence ID" value="MFC5509338.1"/>
    <property type="molecule type" value="Genomic_DNA"/>
</dbReference>
<organism evidence="2 3">
    <name type="scientific">Bosea massiliensis</name>
    <dbReference type="NCBI Taxonomy" id="151419"/>
    <lineage>
        <taxon>Bacteria</taxon>
        <taxon>Pseudomonadati</taxon>
        <taxon>Pseudomonadota</taxon>
        <taxon>Alphaproteobacteria</taxon>
        <taxon>Hyphomicrobiales</taxon>
        <taxon>Boseaceae</taxon>
        <taxon>Bosea</taxon>
    </lineage>
</organism>
<dbReference type="Pfam" id="PF14279">
    <property type="entry name" value="HNH_5"/>
    <property type="match status" value="1"/>
</dbReference>
<dbReference type="Gene3D" id="1.10.30.50">
    <property type="match status" value="1"/>
</dbReference>
<dbReference type="CDD" id="cd00085">
    <property type="entry name" value="HNHc"/>
    <property type="match status" value="1"/>
</dbReference>
<dbReference type="InterPro" id="IPR003615">
    <property type="entry name" value="HNH_nuc"/>
</dbReference>
<evidence type="ECO:0000313" key="2">
    <source>
        <dbReference type="EMBL" id="MFC5509338.1"/>
    </source>
</evidence>
<proteinExistence type="predicted"/>
<keyword evidence="3" id="KW-1185">Reference proteome</keyword>
<keyword evidence="2" id="KW-0255">Endonuclease</keyword>
<keyword evidence="2" id="KW-0540">Nuclease</keyword>
<dbReference type="GO" id="GO:0004519">
    <property type="term" value="F:endonuclease activity"/>
    <property type="evidence" value="ECO:0007669"/>
    <property type="project" value="UniProtKB-KW"/>
</dbReference>
<comment type="caution">
    <text evidence="2">The sequence shown here is derived from an EMBL/GenBank/DDBJ whole genome shotgun (WGS) entry which is preliminary data.</text>
</comment>
<name>A0ABW0PAW3_9HYPH</name>
<protein>
    <submittedName>
        <fullName evidence="2">HNH endonuclease</fullName>
    </submittedName>
</protein>
<dbReference type="Proteomes" id="UP001596060">
    <property type="component" value="Unassembled WGS sequence"/>
</dbReference>
<feature type="domain" description="HNH endonuclease 5" evidence="1">
    <location>
        <begin position="39"/>
        <end position="75"/>
    </location>
</feature>
<sequence>MIDRLSAEQNHRCAYCGFTMLEKRPSASELRKLPWAARKAQQQLVATKDHVIPKCDGGSGRWDNLVAACAFCNGYRANQPAEIAFQRIQRLVRRGTHPHQIFDATGCWNGGGRLQTIHRQPSQQGNGLWL</sequence>
<evidence type="ECO:0000313" key="3">
    <source>
        <dbReference type="Proteomes" id="UP001596060"/>
    </source>
</evidence>
<dbReference type="RefSeq" id="WP_377818094.1">
    <property type="nucleotide sequence ID" value="NZ_JBHSLU010000161.1"/>
</dbReference>
<accession>A0ABW0PAW3</accession>
<gene>
    <name evidence="2" type="ORF">ACFPN9_29415</name>
</gene>
<reference evidence="3" key="1">
    <citation type="journal article" date="2019" name="Int. J. Syst. Evol. Microbiol.">
        <title>The Global Catalogue of Microorganisms (GCM) 10K type strain sequencing project: providing services to taxonomists for standard genome sequencing and annotation.</title>
        <authorList>
            <consortium name="The Broad Institute Genomics Platform"/>
            <consortium name="The Broad Institute Genome Sequencing Center for Infectious Disease"/>
            <person name="Wu L."/>
            <person name="Ma J."/>
        </authorList>
    </citation>
    <scope>NUCLEOTIDE SEQUENCE [LARGE SCALE GENOMIC DNA]</scope>
    <source>
        <strain evidence="3">CCUG 43117</strain>
    </source>
</reference>
<keyword evidence="2" id="KW-0378">Hydrolase</keyword>
<evidence type="ECO:0000259" key="1">
    <source>
        <dbReference type="Pfam" id="PF14279"/>
    </source>
</evidence>
<dbReference type="InterPro" id="IPR029471">
    <property type="entry name" value="HNH_5"/>
</dbReference>